<evidence type="ECO:0000256" key="1">
    <source>
        <dbReference type="ARBA" id="ARBA00008760"/>
    </source>
</evidence>
<dbReference type="InterPro" id="IPR001383">
    <property type="entry name" value="Ribosomal_bL28_bact-type"/>
</dbReference>
<dbReference type="InterPro" id="IPR026569">
    <property type="entry name" value="Ribosomal_bL28"/>
</dbReference>
<dbReference type="Pfam" id="PF00830">
    <property type="entry name" value="Ribosomal_L28"/>
    <property type="match status" value="1"/>
</dbReference>
<protein>
    <recommendedName>
        <fullName evidence="4">Large ribosomal subunit protein bL28</fullName>
    </recommendedName>
</protein>
<evidence type="ECO:0000256" key="2">
    <source>
        <dbReference type="ARBA" id="ARBA00022980"/>
    </source>
</evidence>
<name>A0A317JNB0_9BACT</name>
<reference evidence="5 6" key="1">
    <citation type="submission" date="2018-02" db="EMBL/GenBank/DDBJ databases">
        <title>Genomic Reconstructions from Amazon Rainforest and Pasture Soil Reveal Novel Insights into the Physiology of Candidate Phyla in Tropical Sites.</title>
        <authorList>
            <person name="Kroeger M.E."/>
            <person name="Delmont T."/>
            <person name="Eren A.M."/>
            <person name="Guo J."/>
            <person name="Meyer K.M."/>
            <person name="Khan K."/>
            <person name="Rodrigues J.L.M."/>
            <person name="Bohannan B.J.M."/>
            <person name="Tringe S."/>
            <person name="Borges C.D."/>
            <person name="Tiedje J."/>
            <person name="Tsai S.M."/>
            <person name="Nusslein K."/>
        </authorList>
    </citation>
    <scope>NUCLEOTIDE SEQUENCE [LARGE SCALE GENOMIC DNA]</scope>
    <source>
        <strain evidence="5">Amazon FNV 2010 28 9</strain>
    </source>
</reference>
<dbReference type="SUPFAM" id="SSF143800">
    <property type="entry name" value="L28p-like"/>
    <property type="match status" value="1"/>
</dbReference>
<comment type="similarity">
    <text evidence="1">Belongs to the bacterial ribosomal protein bL28 family.</text>
</comment>
<comment type="caution">
    <text evidence="5">The sequence shown here is derived from an EMBL/GenBank/DDBJ whole genome shotgun (WGS) entry which is preliminary data.</text>
</comment>
<dbReference type="InterPro" id="IPR037147">
    <property type="entry name" value="Ribosomal_bL28_sf"/>
</dbReference>
<evidence type="ECO:0000313" key="6">
    <source>
        <dbReference type="Proteomes" id="UP000246104"/>
    </source>
</evidence>
<organism evidence="5 6">
    <name type="scientific">Candidatus Cerribacteria bacterium 'Amazon FNV 2010 28 9'</name>
    <dbReference type="NCBI Taxonomy" id="2081795"/>
    <lineage>
        <taxon>Bacteria</taxon>
        <taxon>Candidatus Cerribacteria</taxon>
    </lineage>
</organism>
<accession>A0A317JNB0</accession>
<dbReference type="AlphaFoldDB" id="A0A317JNB0"/>
<sequence>MATSCFNCGKTAGNGNIVSHAKNRTKHIRKPNLHTAHILIDGAKKKVSLCTKCIRAAVRPHQVNA</sequence>
<dbReference type="Proteomes" id="UP000246104">
    <property type="component" value="Unassembled WGS sequence"/>
</dbReference>
<evidence type="ECO:0000256" key="4">
    <source>
        <dbReference type="ARBA" id="ARBA00035174"/>
    </source>
</evidence>
<dbReference type="InterPro" id="IPR050096">
    <property type="entry name" value="Bacterial_rp_bL28"/>
</dbReference>
<keyword evidence="3" id="KW-0687">Ribonucleoprotein</keyword>
<dbReference type="GO" id="GO:0003735">
    <property type="term" value="F:structural constituent of ribosome"/>
    <property type="evidence" value="ECO:0007669"/>
    <property type="project" value="InterPro"/>
</dbReference>
<dbReference type="Gene3D" id="2.30.170.40">
    <property type="entry name" value="Ribosomal protein L28/L24"/>
    <property type="match status" value="1"/>
</dbReference>
<dbReference type="GO" id="GO:0006412">
    <property type="term" value="P:translation"/>
    <property type="evidence" value="ECO:0007669"/>
    <property type="project" value="InterPro"/>
</dbReference>
<dbReference type="InterPro" id="IPR034704">
    <property type="entry name" value="Ribosomal_bL28/bL31-like_sf"/>
</dbReference>
<dbReference type="EMBL" id="PSRQ01000042">
    <property type="protein sequence ID" value="PWU23235.1"/>
    <property type="molecule type" value="Genomic_DNA"/>
</dbReference>
<gene>
    <name evidence="5" type="primary">rpmB</name>
    <name evidence="5" type="ORF">C5B42_03665</name>
</gene>
<evidence type="ECO:0000313" key="5">
    <source>
        <dbReference type="EMBL" id="PWU23235.1"/>
    </source>
</evidence>
<dbReference type="PANTHER" id="PTHR39080">
    <property type="entry name" value="50S RIBOSOMAL PROTEIN L28"/>
    <property type="match status" value="1"/>
</dbReference>
<dbReference type="GO" id="GO:1990904">
    <property type="term" value="C:ribonucleoprotein complex"/>
    <property type="evidence" value="ECO:0007669"/>
    <property type="project" value="UniProtKB-KW"/>
</dbReference>
<dbReference type="NCBIfam" id="TIGR00009">
    <property type="entry name" value="L28"/>
    <property type="match status" value="1"/>
</dbReference>
<dbReference type="PANTHER" id="PTHR39080:SF1">
    <property type="entry name" value="LARGE RIBOSOMAL SUBUNIT PROTEIN BL28A"/>
    <property type="match status" value="1"/>
</dbReference>
<keyword evidence="2 5" id="KW-0689">Ribosomal protein</keyword>
<evidence type="ECO:0000256" key="3">
    <source>
        <dbReference type="ARBA" id="ARBA00023274"/>
    </source>
</evidence>
<proteinExistence type="inferred from homology"/>
<dbReference type="GO" id="GO:0005840">
    <property type="term" value="C:ribosome"/>
    <property type="evidence" value="ECO:0007669"/>
    <property type="project" value="UniProtKB-KW"/>
</dbReference>